<gene>
    <name evidence="1" type="ORF">VNI00_017835</name>
</gene>
<keyword evidence="2" id="KW-1185">Reference proteome</keyword>
<sequence>MNHLIEKLKNDIPSSKSGNSLAIHSLMLYMLIDRLTVLETSNTWDAPTEVKRSPNYDPDPKLWNFDLLGNWSNLLQSIRLQASQRASQDQNESSNLSPMCRRLNTIDTREKGLNFDCILQNMDKVALNLMILQHAHDIPNDEQEFNTVLSAFPKQDRKALHSAINKRAPYWRTPLYFSLCIGPLVLLLGQRFHKANRYNMIAAWIALGNVRPPELLEVEDTLWRELLDMAFKNKSAEEALQSFLSSTAHLTDNNPFPFILDPHTKQPELPATSAKTLPVESNLLEAFTNVTVTPTSD</sequence>
<proteinExistence type="predicted"/>
<evidence type="ECO:0000313" key="2">
    <source>
        <dbReference type="Proteomes" id="UP001383192"/>
    </source>
</evidence>
<dbReference type="Proteomes" id="UP001383192">
    <property type="component" value="Unassembled WGS sequence"/>
</dbReference>
<organism evidence="1 2">
    <name type="scientific">Paramarasmius palmivorus</name>
    <dbReference type="NCBI Taxonomy" id="297713"/>
    <lineage>
        <taxon>Eukaryota</taxon>
        <taxon>Fungi</taxon>
        <taxon>Dikarya</taxon>
        <taxon>Basidiomycota</taxon>
        <taxon>Agaricomycotina</taxon>
        <taxon>Agaricomycetes</taxon>
        <taxon>Agaricomycetidae</taxon>
        <taxon>Agaricales</taxon>
        <taxon>Marasmiineae</taxon>
        <taxon>Marasmiaceae</taxon>
        <taxon>Paramarasmius</taxon>
    </lineage>
</organism>
<dbReference type="EMBL" id="JAYKXP010000192">
    <property type="protein sequence ID" value="KAK7020186.1"/>
    <property type="molecule type" value="Genomic_DNA"/>
</dbReference>
<name>A0AAW0B2B6_9AGAR</name>
<comment type="caution">
    <text evidence="1">The sequence shown here is derived from an EMBL/GenBank/DDBJ whole genome shotgun (WGS) entry which is preliminary data.</text>
</comment>
<dbReference type="AlphaFoldDB" id="A0AAW0B2B6"/>
<protein>
    <submittedName>
        <fullName evidence="1">Uncharacterized protein</fullName>
    </submittedName>
</protein>
<reference evidence="1 2" key="1">
    <citation type="submission" date="2024-01" db="EMBL/GenBank/DDBJ databases">
        <title>A draft genome for a cacao thread blight-causing isolate of Paramarasmius palmivorus.</title>
        <authorList>
            <person name="Baruah I.K."/>
            <person name="Bukari Y."/>
            <person name="Amoako-Attah I."/>
            <person name="Meinhardt L.W."/>
            <person name="Bailey B.A."/>
            <person name="Cohen S.P."/>
        </authorList>
    </citation>
    <scope>NUCLEOTIDE SEQUENCE [LARGE SCALE GENOMIC DNA]</scope>
    <source>
        <strain evidence="1 2">GH-12</strain>
    </source>
</reference>
<evidence type="ECO:0000313" key="1">
    <source>
        <dbReference type="EMBL" id="KAK7020186.1"/>
    </source>
</evidence>
<accession>A0AAW0B2B6</accession>